<name>A0A941E1J9_9BACI</name>
<dbReference type="AlphaFoldDB" id="A0A941E1J9"/>
<dbReference type="EMBL" id="JAGSOT010000084">
    <property type="protein sequence ID" value="MBR7798043.1"/>
    <property type="molecule type" value="Genomic_DNA"/>
</dbReference>
<reference evidence="1" key="1">
    <citation type="submission" date="2021-04" db="EMBL/GenBank/DDBJ databases">
        <title>Isolation and polyphasic classification of algal microorganism.</title>
        <authorList>
            <person name="Wang S."/>
        </authorList>
    </citation>
    <scope>NUCLEOTIDE SEQUENCE</scope>
    <source>
        <strain evidence="1">720a</strain>
    </source>
</reference>
<evidence type="ECO:0000313" key="1">
    <source>
        <dbReference type="EMBL" id="MBR7798043.1"/>
    </source>
</evidence>
<protein>
    <submittedName>
        <fullName evidence="1">Isochorismatase</fullName>
    </submittedName>
</protein>
<sequence>MIELSESYQKRPIRFLELWEINDWKIKMYGISYKNDFPSHDLISKAKEIAQQSLPVPAITENRYGAGFVGVHDGKDANFIFVDWWSNENELQHHVYISTKEEPNMFKEYTNTSLIACCWDLKLMSFERDSWVGTVLNHPSGQPSVEEYLQKQLNVDI</sequence>
<accession>A0A941E1J9</accession>
<dbReference type="Proteomes" id="UP000675284">
    <property type="component" value="Unassembled WGS sequence"/>
</dbReference>
<dbReference type="RefSeq" id="WP_166530935.1">
    <property type="nucleotide sequence ID" value="NZ_JAGSOT010000084.1"/>
</dbReference>
<evidence type="ECO:0000313" key="2">
    <source>
        <dbReference type="Proteomes" id="UP000675284"/>
    </source>
</evidence>
<gene>
    <name evidence="1" type="ORF">KCX74_18625</name>
</gene>
<proteinExistence type="predicted"/>
<organism evidence="1 2">
    <name type="scientific">Virgibacillus salarius</name>
    <dbReference type="NCBI Taxonomy" id="447199"/>
    <lineage>
        <taxon>Bacteria</taxon>
        <taxon>Bacillati</taxon>
        <taxon>Bacillota</taxon>
        <taxon>Bacilli</taxon>
        <taxon>Bacillales</taxon>
        <taxon>Bacillaceae</taxon>
        <taxon>Virgibacillus</taxon>
    </lineage>
</organism>
<comment type="caution">
    <text evidence="1">The sequence shown here is derived from an EMBL/GenBank/DDBJ whole genome shotgun (WGS) entry which is preliminary data.</text>
</comment>
<keyword evidence="2" id="KW-1185">Reference proteome</keyword>